<keyword evidence="1" id="KW-0238">DNA-binding</keyword>
<dbReference type="OrthoDB" id="6191871at2"/>
<dbReference type="InterPro" id="IPR013656">
    <property type="entry name" value="PAS_4"/>
</dbReference>
<name>A0A2U8I9B1_9GAMM</name>
<proteinExistence type="predicted"/>
<dbReference type="Pfam" id="PF00196">
    <property type="entry name" value="GerE"/>
    <property type="match status" value="1"/>
</dbReference>
<dbReference type="InterPro" id="IPR000792">
    <property type="entry name" value="Tscrpt_reg_LuxR_C"/>
</dbReference>
<reference evidence="3 4" key="1">
    <citation type="submission" date="2017-05" db="EMBL/GenBank/DDBJ databases">
        <title>Genome sequence of Candidatus Fukatsuia symbiotica and Candidatus Hamiltonella defensa from Acyrthosiphon pisum strain 5D.</title>
        <authorList>
            <person name="Patel V.A."/>
            <person name="Chevignon G."/>
            <person name="Russell J.A."/>
            <person name="Oliver K.M."/>
        </authorList>
    </citation>
    <scope>NUCLEOTIDE SEQUENCE [LARGE SCALE GENOMIC DNA]</scope>
    <source>
        <strain evidence="3 4">5D</strain>
        <plasmid evidence="4">p5d_fsymbiotica-3</plasmid>
    </source>
</reference>
<dbReference type="Proteomes" id="UP000261875">
    <property type="component" value="Plasmid p5D_Fsymbiotica-3"/>
</dbReference>
<feature type="domain" description="HTH luxR-type" evidence="2">
    <location>
        <begin position="160"/>
        <end position="217"/>
    </location>
</feature>
<evidence type="ECO:0000313" key="3">
    <source>
        <dbReference type="EMBL" id="AWK15742.1"/>
    </source>
</evidence>
<dbReference type="SMART" id="SM00421">
    <property type="entry name" value="HTH_LUXR"/>
    <property type="match status" value="1"/>
</dbReference>
<dbReference type="InterPro" id="IPR016032">
    <property type="entry name" value="Sig_transdc_resp-reg_C-effctor"/>
</dbReference>
<dbReference type="SUPFAM" id="SSF46894">
    <property type="entry name" value="C-terminal effector domain of the bipartite response regulators"/>
    <property type="match status" value="1"/>
</dbReference>
<evidence type="ECO:0000256" key="1">
    <source>
        <dbReference type="ARBA" id="ARBA00023125"/>
    </source>
</evidence>
<accession>A0A2U8I9B1</accession>
<keyword evidence="4" id="KW-1185">Reference proteome</keyword>
<keyword evidence="3" id="KW-0614">Plasmid</keyword>
<organism evidence="3 4">
    <name type="scientific">Candidatus Fukatsuia symbiotica</name>
    <dbReference type="NCBI Taxonomy" id="1878942"/>
    <lineage>
        <taxon>Bacteria</taxon>
        <taxon>Pseudomonadati</taxon>
        <taxon>Pseudomonadota</taxon>
        <taxon>Gammaproteobacteria</taxon>
        <taxon>Enterobacterales</taxon>
        <taxon>Yersiniaceae</taxon>
        <taxon>Candidatus Fukatsuia</taxon>
    </lineage>
</organism>
<dbReference type="KEGG" id="fsm:CCS41_14870"/>
<dbReference type="RefSeq" id="WP_119798022.1">
    <property type="nucleotide sequence ID" value="NZ_CP021662.1"/>
</dbReference>
<gene>
    <name evidence="3" type="ORF">CCS41_14870</name>
</gene>
<sequence length="242" mass="27769">MKNCDQQGCLGVTGGSTVEISPQIILMCENSRDPWAIKDLESRFIYGNKANAALLNLPSKFDIESRLDSEIPNPTADFACNFQEHDRKVIELKQNISSLDIYTYGREQITQPYISEKSPLHNQDGKCIGVIFHIRKCHFFPTTSFIGGKLPCSLVFDPPEDLFTKDELEVVFLAIHRMSAKEIAKELDLLDRTIEKRLGNIYRKIGVSFLRQLIDYCQTKGFDRYIPPRFFKPGSKFIDYMQ</sequence>
<dbReference type="InterPro" id="IPR036388">
    <property type="entry name" value="WH-like_DNA-bd_sf"/>
</dbReference>
<protein>
    <submittedName>
        <fullName evidence="3">Transcriptional regulator</fullName>
    </submittedName>
</protein>
<dbReference type="Pfam" id="PF08448">
    <property type="entry name" value="PAS_4"/>
    <property type="match status" value="1"/>
</dbReference>
<evidence type="ECO:0000313" key="4">
    <source>
        <dbReference type="Proteomes" id="UP000261875"/>
    </source>
</evidence>
<dbReference type="CDD" id="cd06170">
    <property type="entry name" value="LuxR_C_like"/>
    <property type="match status" value="1"/>
</dbReference>
<dbReference type="AlphaFoldDB" id="A0A2U8I9B1"/>
<dbReference type="GO" id="GO:0003677">
    <property type="term" value="F:DNA binding"/>
    <property type="evidence" value="ECO:0007669"/>
    <property type="project" value="UniProtKB-KW"/>
</dbReference>
<evidence type="ECO:0000259" key="2">
    <source>
        <dbReference type="SMART" id="SM00421"/>
    </source>
</evidence>
<dbReference type="GO" id="GO:0006355">
    <property type="term" value="P:regulation of DNA-templated transcription"/>
    <property type="evidence" value="ECO:0007669"/>
    <property type="project" value="InterPro"/>
</dbReference>
<dbReference type="Gene3D" id="1.10.10.10">
    <property type="entry name" value="Winged helix-like DNA-binding domain superfamily/Winged helix DNA-binding domain"/>
    <property type="match status" value="1"/>
</dbReference>
<dbReference type="EMBL" id="CP021662">
    <property type="protein sequence ID" value="AWK15742.1"/>
    <property type="molecule type" value="Genomic_DNA"/>
</dbReference>
<geneLocation type="plasmid" evidence="4">
    <name>p5d_fsymbiotica-3</name>
</geneLocation>